<keyword evidence="1" id="KW-0472">Membrane</keyword>
<dbReference type="EMBL" id="JASKYM010000001">
    <property type="protein sequence ID" value="MDK2562303.1"/>
    <property type="molecule type" value="Genomic_DNA"/>
</dbReference>
<keyword evidence="3" id="KW-1185">Reference proteome</keyword>
<sequence length="116" mass="13539">MLTIFLGVFMYFVGSICKYLHDDYKQYPNIHAGYKIGCAMKDKETWEEANLYIYKACKMSLIFSISFIVLTNLIDFKLPNLVYTIARILILCGPIVLTEIHLHKFNKCRGVNNQQY</sequence>
<reference evidence="2 3" key="1">
    <citation type="submission" date="2023-05" db="EMBL/GenBank/DDBJ databases">
        <title>Rombocin, a short stable natural nisin variant, displays selective antimicrobial activity against Listeria monocytogenes and employs dual mode of action to kill target bacterial strains.</title>
        <authorList>
            <person name="Wambui J."/>
            <person name="Stephan R."/>
            <person name="Kuipers O.P."/>
        </authorList>
    </citation>
    <scope>NUCLEOTIDE SEQUENCE [LARGE SCALE GENOMIC DNA]</scope>
    <source>
        <strain evidence="2 3">RC002</strain>
    </source>
</reference>
<accession>A0ABT7E5V3</accession>
<evidence type="ECO:0000313" key="2">
    <source>
        <dbReference type="EMBL" id="MDK2562303.1"/>
    </source>
</evidence>
<keyword evidence="1" id="KW-1133">Transmembrane helix</keyword>
<gene>
    <name evidence="2" type="ORF">QOZ84_01985</name>
</gene>
<evidence type="ECO:0000313" key="3">
    <source>
        <dbReference type="Proteomes" id="UP001301012"/>
    </source>
</evidence>
<dbReference type="RefSeq" id="WP_284131284.1">
    <property type="nucleotide sequence ID" value="NZ_JASKYM010000001.1"/>
</dbReference>
<protein>
    <recommendedName>
        <fullName evidence="4">SdpI family protein</fullName>
    </recommendedName>
</protein>
<comment type="caution">
    <text evidence="2">The sequence shown here is derived from an EMBL/GenBank/DDBJ whole genome shotgun (WGS) entry which is preliminary data.</text>
</comment>
<feature type="transmembrane region" description="Helical" evidence="1">
    <location>
        <begin position="51"/>
        <end position="74"/>
    </location>
</feature>
<organism evidence="2 3">
    <name type="scientific">Romboutsia sedimentorum</name>
    <dbReference type="NCBI Taxonomy" id="1368474"/>
    <lineage>
        <taxon>Bacteria</taxon>
        <taxon>Bacillati</taxon>
        <taxon>Bacillota</taxon>
        <taxon>Clostridia</taxon>
        <taxon>Peptostreptococcales</taxon>
        <taxon>Peptostreptococcaceae</taxon>
        <taxon>Romboutsia</taxon>
    </lineage>
</organism>
<name>A0ABT7E5V3_9FIRM</name>
<keyword evidence="1" id="KW-0812">Transmembrane</keyword>
<feature type="transmembrane region" description="Helical" evidence="1">
    <location>
        <begin position="80"/>
        <end position="97"/>
    </location>
</feature>
<evidence type="ECO:0000256" key="1">
    <source>
        <dbReference type="SAM" id="Phobius"/>
    </source>
</evidence>
<dbReference type="Proteomes" id="UP001301012">
    <property type="component" value="Unassembled WGS sequence"/>
</dbReference>
<proteinExistence type="predicted"/>
<evidence type="ECO:0008006" key="4">
    <source>
        <dbReference type="Google" id="ProtNLM"/>
    </source>
</evidence>